<dbReference type="EMBL" id="PVTJ01000006">
    <property type="protein sequence ID" value="PRY57858.1"/>
    <property type="molecule type" value="Genomic_DNA"/>
</dbReference>
<keyword evidence="2" id="KW-1185">Reference proteome</keyword>
<name>A0A2T0UJ19_9ACTN</name>
<dbReference type="RefSeq" id="WP_106365038.1">
    <property type="nucleotide sequence ID" value="NZ_PVTJ01000006.1"/>
</dbReference>
<accession>A0A2T0UJ19</accession>
<reference evidence="1 2" key="1">
    <citation type="submission" date="2018-03" db="EMBL/GenBank/DDBJ databases">
        <title>Genomic Encyclopedia of Type Strains, Phase III (KMG-III): the genomes of soil and plant-associated and newly described type strains.</title>
        <authorList>
            <person name="Whitman W."/>
        </authorList>
    </citation>
    <scope>NUCLEOTIDE SEQUENCE [LARGE SCALE GENOMIC DNA]</scope>
    <source>
        <strain evidence="1 2">CGMCC 4.7067</strain>
    </source>
</reference>
<comment type="caution">
    <text evidence="1">The sequence shown here is derived from an EMBL/GenBank/DDBJ whole genome shotgun (WGS) entry which is preliminary data.</text>
</comment>
<dbReference type="OrthoDB" id="3556300at2"/>
<dbReference type="AlphaFoldDB" id="A0A2T0UJ19"/>
<sequence length="276" mass="31483">MTFSGFLLILLLLAGAAAFGGWQLLRRRGGPVEIEDPGQQVQSQAPMTQIATLHLPSSHLHFQFSCDIEYRYAETSRTPRGVRPRPGSVEAALYETLKELSSQFPLTRKDQLKYELTRALRSPLNVNGRFAVWGECLGVQVDEAEMDIIHEGYREELENERLRRRIEFLGKVFEDHRGATMWWLARHQDEIEQLPEKADLIYRVERQLNPEHDPENLKIGQDLVWFLASSAEDARSTVGTMLSGIYAEYGQAELARKAADLIPYREQPTSAADANW</sequence>
<evidence type="ECO:0000313" key="2">
    <source>
        <dbReference type="Proteomes" id="UP000238176"/>
    </source>
</evidence>
<protein>
    <submittedName>
        <fullName evidence="1">Uncharacterized protein</fullName>
    </submittedName>
</protein>
<organism evidence="1 2">
    <name type="scientific">Glycomyces artemisiae</name>
    <dbReference type="NCBI Taxonomy" id="1076443"/>
    <lineage>
        <taxon>Bacteria</taxon>
        <taxon>Bacillati</taxon>
        <taxon>Actinomycetota</taxon>
        <taxon>Actinomycetes</taxon>
        <taxon>Glycomycetales</taxon>
        <taxon>Glycomycetaceae</taxon>
        <taxon>Glycomyces</taxon>
    </lineage>
</organism>
<dbReference type="Proteomes" id="UP000238176">
    <property type="component" value="Unassembled WGS sequence"/>
</dbReference>
<evidence type="ECO:0000313" key="1">
    <source>
        <dbReference type="EMBL" id="PRY57858.1"/>
    </source>
</evidence>
<gene>
    <name evidence="1" type="ORF">B0I28_106281</name>
</gene>
<proteinExistence type="predicted"/>